<dbReference type="EMBL" id="BJXX01000056">
    <property type="protein sequence ID" value="GEN33850.1"/>
    <property type="molecule type" value="Genomic_DNA"/>
</dbReference>
<keyword evidence="2" id="KW-1185">Reference proteome</keyword>
<evidence type="ECO:0000313" key="1">
    <source>
        <dbReference type="EMBL" id="GEN33850.1"/>
    </source>
</evidence>
<comment type="caution">
    <text evidence="1">The sequence shown here is derived from an EMBL/GenBank/DDBJ whole genome shotgun (WGS) entry which is preliminary data.</text>
</comment>
<dbReference type="Proteomes" id="UP000321157">
    <property type="component" value="Unassembled WGS sequence"/>
</dbReference>
<protein>
    <recommendedName>
        <fullName evidence="3">DUF1320 domain-containing protein</fullName>
    </recommendedName>
</protein>
<evidence type="ECO:0008006" key="3">
    <source>
        <dbReference type="Google" id="ProtNLM"/>
    </source>
</evidence>
<dbReference type="OrthoDB" id="9805172at2"/>
<dbReference type="AlphaFoldDB" id="A0A511V4L2"/>
<organism evidence="1 2">
    <name type="scientific">Aneurinibacillus danicus</name>
    <dbReference type="NCBI Taxonomy" id="267746"/>
    <lineage>
        <taxon>Bacteria</taxon>
        <taxon>Bacillati</taxon>
        <taxon>Bacillota</taxon>
        <taxon>Bacilli</taxon>
        <taxon>Bacillales</taxon>
        <taxon>Paenibacillaceae</taxon>
        <taxon>Aneurinibacillus group</taxon>
        <taxon>Aneurinibacillus</taxon>
    </lineage>
</organism>
<name>A0A511V4L2_9BACL</name>
<dbReference type="InterPro" id="IPR009752">
    <property type="entry name" value="Phage_Mu_GpJ"/>
</dbReference>
<dbReference type="Pfam" id="PF07030">
    <property type="entry name" value="Phage_Mu_Gp36"/>
    <property type="match status" value="1"/>
</dbReference>
<proteinExistence type="predicted"/>
<reference evidence="1 2" key="1">
    <citation type="submission" date="2019-07" db="EMBL/GenBank/DDBJ databases">
        <title>Whole genome shotgun sequence of Aneurinibacillus danicus NBRC 102444.</title>
        <authorList>
            <person name="Hosoyama A."/>
            <person name="Uohara A."/>
            <person name="Ohji S."/>
            <person name="Ichikawa N."/>
        </authorList>
    </citation>
    <scope>NUCLEOTIDE SEQUENCE [LARGE SCALE GENOMIC DNA]</scope>
    <source>
        <strain evidence="1 2">NBRC 102444</strain>
    </source>
</reference>
<accession>A0A511V4L2</accession>
<sequence length="142" mass="16171">MYCTIDDLLGQIDKSKLIELTNDRENPAVDENGQEIIHEGNANSAIDAATAVVNTYIAMRYPVPLSPVPKIVNKLTADIAIYNLFTRHYNDEDNVFTRRYRDAIKLLEKIAADEVKLSANESAIRAYARPKVYGEDFRRMYD</sequence>
<evidence type="ECO:0000313" key="2">
    <source>
        <dbReference type="Proteomes" id="UP000321157"/>
    </source>
</evidence>
<gene>
    <name evidence="1" type="ORF">ADA01nite_13100</name>
</gene>